<reference evidence="2" key="1">
    <citation type="journal article" date="2014" name="Front. Microbiol.">
        <title>High frequency of phylogenetically diverse reductive dehalogenase-homologous genes in deep subseafloor sedimentary metagenomes.</title>
        <authorList>
            <person name="Kawai M."/>
            <person name="Futagami T."/>
            <person name="Toyoda A."/>
            <person name="Takaki Y."/>
            <person name="Nishi S."/>
            <person name="Hori S."/>
            <person name="Arai W."/>
            <person name="Tsubouchi T."/>
            <person name="Morono Y."/>
            <person name="Uchiyama I."/>
            <person name="Ito T."/>
            <person name="Fujiyama A."/>
            <person name="Inagaki F."/>
            <person name="Takami H."/>
        </authorList>
    </citation>
    <scope>NUCLEOTIDE SEQUENCE</scope>
    <source>
        <strain evidence="2">Expedition CK06-06</strain>
    </source>
</reference>
<sequence>RRTTILPGKIRKFPVEFSPEIPEKLKWLPASISSFLVKNTSFGKYKAVMALEIPGQKLETETQFWALPWKIVLPAIFLIIGLILTRRRIIAAFKALLGVRST</sequence>
<accession>X1N1B2</accession>
<keyword evidence="1" id="KW-0812">Transmembrane</keyword>
<gene>
    <name evidence="2" type="ORF">S06H3_40475</name>
</gene>
<feature type="transmembrane region" description="Helical" evidence="1">
    <location>
        <begin position="64"/>
        <end position="84"/>
    </location>
</feature>
<comment type="caution">
    <text evidence="2">The sequence shown here is derived from an EMBL/GenBank/DDBJ whole genome shotgun (WGS) entry which is preliminary data.</text>
</comment>
<organism evidence="2">
    <name type="scientific">marine sediment metagenome</name>
    <dbReference type="NCBI Taxonomy" id="412755"/>
    <lineage>
        <taxon>unclassified sequences</taxon>
        <taxon>metagenomes</taxon>
        <taxon>ecological metagenomes</taxon>
    </lineage>
</organism>
<dbReference type="EMBL" id="BARV01024848">
    <property type="protein sequence ID" value="GAI37807.1"/>
    <property type="molecule type" value="Genomic_DNA"/>
</dbReference>
<proteinExistence type="predicted"/>
<protein>
    <submittedName>
        <fullName evidence="2">Uncharacterized protein</fullName>
    </submittedName>
</protein>
<feature type="non-terminal residue" evidence="2">
    <location>
        <position position="1"/>
    </location>
</feature>
<dbReference type="AlphaFoldDB" id="X1N1B2"/>
<name>X1N1B2_9ZZZZ</name>
<evidence type="ECO:0000256" key="1">
    <source>
        <dbReference type="SAM" id="Phobius"/>
    </source>
</evidence>
<keyword evidence="1" id="KW-0472">Membrane</keyword>
<keyword evidence="1" id="KW-1133">Transmembrane helix</keyword>
<evidence type="ECO:0000313" key="2">
    <source>
        <dbReference type="EMBL" id="GAI37807.1"/>
    </source>
</evidence>